<evidence type="ECO:0000259" key="5">
    <source>
        <dbReference type="PROSITE" id="PS50835"/>
    </source>
</evidence>
<accession>A0A8S3S195</accession>
<dbReference type="PROSITE" id="PS50835">
    <property type="entry name" value="IG_LIKE"/>
    <property type="match status" value="1"/>
</dbReference>
<dbReference type="SUPFAM" id="SSF56436">
    <property type="entry name" value="C-type lectin-like"/>
    <property type="match status" value="1"/>
</dbReference>
<feature type="domain" description="C-type lectin" evidence="4">
    <location>
        <begin position="1"/>
        <end position="112"/>
    </location>
</feature>
<evidence type="ECO:0000259" key="4">
    <source>
        <dbReference type="PROSITE" id="PS50041"/>
    </source>
</evidence>
<dbReference type="Gene3D" id="3.10.100.10">
    <property type="entry name" value="Mannose-Binding Protein A, subunit A"/>
    <property type="match status" value="1"/>
</dbReference>
<dbReference type="InterPro" id="IPR007110">
    <property type="entry name" value="Ig-like_dom"/>
</dbReference>
<dbReference type="InterPro" id="IPR003599">
    <property type="entry name" value="Ig_sub"/>
</dbReference>
<dbReference type="InterPro" id="IPR036179">
    <property type="entry name" value="Ig-like_dom_sf"/>
</dbReference>
<dbReference type="Proteomes" id="UP000683360">
    <property type="component" value="Unassembled WGS sequence"/>
</dbReference>
<evidence type="ECO:0000256" key="3">
    <source>
        <dbReference type="SAM" id="Phobius"/>
    </source>
</evidence>
<sequence>MNFADSRALCENLNAEMIMPKTVEENSILSEIHSGSIFWFGWSYWIGLTDYGKNLEWTWNDDSQLGLDFFYENEPNNHGLESEECVAYLPVVSTVNGWFDVPCQSQMTTVCQKKPDITAMENERVDLTCKERYTQKISKLFWTRSVDDTSVPVSEYAVGGNITSRSLVFEHVQWSDEGTYRCHMTTISGFGLTVTTRLFVNATNMMPCRCEYRRTLEYWSSKIIQNKTREELIMELEPKLQMMKKEMEMNKTQLSSSIRKRTSAPDKRKSSETMGLAGATFIFIVVGLMMLVDILTIVKHVKSAVKCWNSKKMEKLKLEDMKIKMKPKPGTNKLKNEISESFA</sequence>
<feature type="domain" description="Ig-like" evidence="5">
    <location>
        <begin position="90"/>
        <end position="199"/>
    </location>
</feature>
<dbReference type="InterPro" id="IPR018378">
    <property type="entry name" value="C-type_lectin_CS"/>
</dbReference>
<evidence type="ECO:0000256" key="1">
    <source>
        <dbReference type="ARBA" id="ARBA00023157"/>
    </source>
</evidence>
<name>A0A8S3S195_MYTED</name>
<proteinExistence type="predicted"/>
<dbReference type="SUPFAM" id="SSF48726">
    <property type="entry name" value="Immunoglobulin"/>
    <property type="match status" value="1"/>
</dbReference>
<gene>
    <name evidence="6" type="ORF">MEDL_28273</name>
</gene>
<dbReference type="InterPro" id="IPR013783">
    <property type="entry name" value="Ig-like_fold"/>
</dbReference>
<feature type="region of interest" description="Disordered" evidence="2">
    <location>
        <begin position="251"/>
        <end position="271"/>
    </location>
</feature>
<keyword evidence="3" id="KW-1133">Transmembrane helix</keyword>
<dbReference type="OrthoDB" id="6157716at2759"/>
<keyword evidence="1" id="KW-1015">Disulfide bond</keyword>
<feature type="transmembrane region" description="Helical" evidence="3">
    <location>
        <begin position="274"/>
        <end position="298"/>
    </location>
</feature>
<dbReference type="Gene3D" id="2.60.40.10">
    <property type="entry name" value="Immunoglobulins"/>
    <property type="match status" value="1"/>
</dbReference>
<dbReference type="PROSITE" id="PS50041">
    <property type="entry name" value="C_TYPE_LECTIN_2"/>
    <property type="match status" value="1"/>
</dbReference>
<evidence type="ECO:0000313" key="7">
    <source>
        <dbReference type="Proteomes" id="UP000683360"/>
    </source>
</evidence>
<dbReference type="InterPro" id="IPR001304">
    <property type="entry name" value="C-type_lectin-like"/>
</dbReference>
<dbReference type="SMART" id="SM00409">
    <property type="entry name" value="IG"/>
    <property type="match status" value="1"/>
</dbReference>
<dbReference type="PROSITE" id="PS00615">
    <property type="entry name" value="C_TYPE_LECTIN_1"/>
    <property type="match status" value="1"/>
</dbReference>
<keyword evidence="7" id="KW-1185">Reference proteome</keyword>
<evidence type="ECO:0000256" key="2">
    <source>
        <dbReference type="SAM" id="MobiDB-lite"/>
    </source>
</evidence>
<organism evidence="6 7">
    <name type="scientific">Mytilus edulis</name>
    <name type="common">Blue mussel</name>
    <dbReference type="NCBI Taxonomy" id="6550"/>
    <lineage>
        <taxon>Eukaryota</taxon>
        <taxon>Metazoa</taxon>
        <taxon>Spiralia</taxon>
        <taxon>Lophotrochozoa</taxon>
        <taxon>Mollusca</taxon>
        <taxon>Bivalvia</taxon>
        <taxon>Autobranchia</taxon>
        <taxon>Pteriomorphia</taxon>
        <taxon>Mytilida</taxon>
        <taxon>Mytiloidea</taxon>
        <taxon>Mytilidae</taxon>
        <taxon>Mytilinae</taxon>
        <taxon>Mytilus</taxon>
    </lineage>
</organism>
<keyword evidence="3" id="KW-0812">Transmembrane</keyword>
<dbReference type="InterPro" id="IPR050111">
    <property type="entry name" value="C-type_lectin/snaclec_domain"/>
</dbReference>
<dbReference type="Pfam" id="PF00059">
    <property type="entry name" value="Lectin_C"/>
    <property type="match status" value="1"/>
</dbReference>
<dbReference type="EMBL" id="CAJPWZ010001408">
    <property type="protein sequence ID" value="CAG2214435.1"/>
    <property type="molecule type" value="Genomic_DNA"/>
</dbReference>
<protein>
    <submittedName>
        <fullName evidence="6">Uncharacterized protein</fullName>
    </submittedName>
</protein>
<dbReference type="AlphaFoldDB" id="A0A8S3S195"/>
<dbReference type="InterPro" id="IPR016186">
    <property type="entry name" value="C-type_lectin-like/link_sf"/>
</dbReference>
<dbReference type="SMART" id="SM00034">
    <property type="entry name" value="CLECT"/>
    <property type="match status" value="1"/>
</dbReference>
<reference evidence="6" key="1">
    <citation type="submission" date="2021-03" db="EMBL/GenBank/DDBJ databases">
        <authorList>
            <person name="Bekaert M."/>
        </authorList>
    </citation>
    <scope>NUCLEOTIDE SEQUENCE</scope>
</reference>
<comment type="caution">
    <text evidence="6">The sequence shown here is derived from an EMBL/GenBank/DDBJ whole genome shotgun (WGS) entry which is preliminary data.</text>
</comment>
<dbReference type="PANTHER" id="PTHR22803">
    <property type="entry name" value="MANNOSE, PHOSPHOLIPASE, LECTIN RECEPTOR RELATED"/>
    <property type="match status" value="1"/>
</dbReference>
<evidence type="ECO:0000313" key="6">
    <source>
        <dbReference type="EMBL" id="CAG2214435.1"/>
    </source>
</evidence>
<dbReference type="InterPro" id="IPR016187">
    <property type="entry name" value="CTDL_fold"/>
</dbReference>
<keyword evidence="3" id="KW-0472">Membrane</keyword>